<evidence type="ECO:0000313" key="2">
    <source>
        <dbReference type="EMBL" id="RVX67782.1"/>
    </source>
</evidence>
<protein>
    <recommendedName>
        <fullName evidence="4">BTB domain transcription factor</fullName>
    </recommendedName>
</protein>
<proteinExistence type="predicted"/>
<dbReference type="PANTHER" id="PTHR34776">
    <property type="entry name" value="F17F16.3 PROTEIN"/>
    <property type="match status" value="1"/>
</dbReference>
<evidence type="ECO:0000313" key="3">
    <source>
        <dbReference type="Proteomes" id="UP000288859"/>
    </source>
</evidence>
<dbReference type="Proteomes" id="UP000288859">
    <property type="component" value="Unassembled WGS sequence"/>
</dbReference>
<dbReference type="OrthoDB" id="1028014at2759"/>
<feature type="region of interest" description="Disordered" evidence="1">
    <location>
        <begin position="472"/>
        <end position="497"/>
    </location>
</feature>
<dbReference type="VEuPathDB" id="FungiDB:PV10_00744"/>
<feature type="compositionally biased region" description="Basic and acidic residues" evidence="1">
    <location>
        <begin position="54"/>
        <end position="65"/>
    </location>
</feature>
<dbReference type="AlphaFoldDB" id="A0A438MVK5"/>
<accession>A0A438MVK5</accession>
<dbReference type="PANTHER" id="PTHR34776:SF1">
    <property type="entry name" value="F17F16.3 PROTEIN"/>
    <property type="match status" value="1"/>
</dbReference>
<feature type="compositionally biased region" description="Basic and acidic residues" evidence="1">
    <location>
        <begin position="132"/>
        <end position="155"/>
    </location>
</feature>
<dbReference type="EMBL" id="NAJM01000044">
    <property type="protein sequence ID" value="RVX67782.1"/>
    <property type="molecule type" value="Genomic_DNA"/>
</dbReference>
<comment type="caution">
    <text evidence="2">The sequence shown here is derived from an EMBL/GenBank/DDBJ whole genome shotgun (WGS) entry which is preliminary data.</text>
</comment>
<organism evidence="2 3">
    <name type="scientific">Exophiala mesophila</name>
    <name type="common">Black yeast-like fungus</name>
    <dbReference type="NCBI Taxonomy" id="212818"/>
    <lineage>
        <taxon>Eukaryota</taxon>
        <taxon>Fungi</taxon>
        <taxon>Dikarya</taxon>
        <taxon>Ascomycota</taxon>
        <taxon>Pezizomycotina</taxon>
        <taxon>Eurotiomycetes</taxon>
        <taxon>Chaetothyriomycetidae</taxon>
        <taxon>Chaetothyriales</taxon>
        <taxon>Herpotrichiellaceae</taxon>
        <taxon>Exophiala</taxon>
    </lineage>
</organism>
<feature type="compositionally biased region" description="Low complexity" evidence="1">
    <location>
        <begin position="89"/>
        <end position="98"/>
    </location>
</feature>
<reference evidence="2 3" key="1">
    <citation type="submission" date="2017-03" db="EMBL/GenBank/DDBJ databases">
        <title>Genomes of endolithic fungi from Antarctica.</title>
        <authorList>
            <person name="Coleine C."/>
            <person name="Masonjones S."/>
            <person name="Stajich J.E."/>
        </authorList>
    </citation>
    <scope>NUCLEOTIDE SEQUENCE [LARGE SCALE GENOMIC DNA]</scope>
    <source>
        <strain evidence="2 3">CCFEE 6314</strain>
    </source>
</reference>
<evidence type="ECO:0008006" key="4">
    <source>
        <dbReference type="Google" id="ProtNLM"/>
    </source>
</evidence>
<feature type="compositionally biased region" description="Basic and acidic residues" evidence="1">
    <location>
        <begin position="162"/>
        <end position="175"/>
    </location>
</feature>
<feature type="compositionally biased region" description="Basic and acidic residues" evidence="1">
    <location>
        <begin position="185"/>
        <end position="241"/>
    </location>
</feature>
<name>A0A438MVK5_EXOME</name>
<evidence type="ECO:0000256" key="1">
    <source>
        <dbReference type="SAM" id="MobiDB-lite"/>
    </source>
</evidence>
<sequence length="531" mass="58096">MTGRRQSARLASQSSQTSQPPSFSELPPQRKASSGGRKRKNETTGTSPSAKRGKTNDEPEQKTLEETFSNGDAPVEKQDSKVEQNGPDPHQTPSETTQPPEPKAESNGAIAPNGTESQQQDDVEMTGTNGQPEDKGELAKDAEGAKPEQSEEVKTEPAGTEPSKEGGEETSKQKQDLSTQAEDVEPAKQEEKPAETTAEKPGDKLEEAPAETTAEKPADKPGETPTDKPEDKPAEKPEEKSSSVNGNAVIPDARQENVPSTILEKGVIYFFFRARVNTDHPHDVNDIARSYMIMRPLPLDAKLGDGPIGDDNNCRLLALPKKVLPLSGKDRFMTFVEKVKTNFKDLKESFMSGSDYATQTAGTSHSPPVTPVAEGIYAITSTGRESHLAYILTVPSELGEVQKDLGLRPRGSFVTSVKNPTASAPNNASLPKGADYPQDILDEFRGLRWKPLEPKFLDYENTQFLVIGESFDHATEQRPKDDRENNELPEKELERLEGEDEIRVKHLKGDDAVFADLGITTKEFPNVPSTW</sequence>
<feature type="region of interest" description="Disordered" evidence="1">
    <location>
        <begin position="1"/>
        <end position="253"/>
    </location>
</feature>
<gene>
    <name evidence="2" type="ORF">B0A52_07710</name>
</gene>
<feature type="compositionally biased region" description="Low complexity" evidence="1">
    <location>
        <begin position="1"/>
        <end position="24"/>
    </location>
</feature>